<dbReference type="SUPFAM" id="SSF48452">
    <property type="entry name" value="TPR-like"/>
    <property type="match status" value="2"/>
</dbReference>
<dbReference type="RefSeq" id="XP_006818488.1">
    <property type="nucleotide sequence ID" value="XM_006818425.1"/>
</dbReference>
<reference evidence="6" key="1">
    <citation type="submission" date="2025-08" db="UniProtKB">
        <authorList>
            <consortium name="RefSeq"/>
        </authorList>
    </citation>
    <scope>IDENTIFICATION</scope>
    <source>
        <tissue evidence="6">Testes</tissue>
    </source>
</reference>
<sequence length="387" mass="44697">NVTDYIDNHIRDNPEQSPVLSKSLKGYLYMSSLNSSMEKNPKEALDWFQKALEENAKEMEDIKDGPVGDRMIILANKARTLLLLGENTEVEEIIDELIQLKKDHDSAKVKAYQQAHQAFAMHWFGPMKNKDAKSLFVDALKEFPEKESWLFGYARLIDKGRNFSRSRNMKQEASHEEKLYRQIITINPKNTLARVYLARKLAEKGSDWEAKHHFEKAMQYGEDKLIVVQRIAENYKWKNKLDEALEWFEKALKLEPDSAFVHLQMGSIYKTKYENAKKVGELSPESPNENLKNAIKYFELAMKESSGNNPRALSEAASAYVEMGDKIKAKEIYQKALNTADDEDRSAAHFQYAEFLDNHYKEDSKKVIEHYKKALSANSCCYKGKEA</sequence>
<dbReference type="Pfam" id="PF13414">
    <property type="entry name" value="TPR_11"/>
    <property type="match status" value="1"/>
</dbReference>
<evidence type="ECO:0000256" key="2">
    <source>
        <dbReference type="ARBA" id="ARBA00022803"/>
    </source>
</evidence>
<dbReference type="Proteomes" id="UP000694865">
    <property type="component" value="Unplaced"/>
</dbReference>
<feature type="repeat" description="TPR" evidence="4">
    <location>
        <begin position="310"/>
        <end position="343"/>
    </location>
</feature>
<accession>A0ABM0MEP7</accession>
<organism evidence="5 6">
    <name type="scientific">Saccoglossus kowalevskii</name>
    <name type="common">Acorn worm</name>
    <dbReference type="NCBI Taxonomy" id="10224"/>
    <lineage>
        <taxon>Eukaryota</taxon>
        <taxon>Metazoa</taxon>
        <taxon>Hemichordata</taxon>
        <taxon>Enteropneusta</taxon>
        <taxon>Harrimaniidae</taxon>
        <taxon>Saccoglossus</taxon>
    </lineage>
</organism>
<evidence type="ECO:0000313" key="5">
    <source>
        <dbReference type="Proteomes" id="UP000694865"/>
    </source>
</evidence>
<keyword evidence="1" id="KW-0677">Repeat</keyword>
<dbReference type="Gene3D" id="1.25.40.10">
    <property type="entry name" value="Tetratricopeptide repeat domain"/>
    <property type="match status" value="2"/>
</dbReference>
<dbReference type="Pfam" id="PF13181">
    <property type="entry name" value="TPR_8"/>
    <property type="match status" value="1"/>
</dbReference>
<feature type="non-terminal residue" evidence="6">
    <location>
        <position position="387"/>
    </location>
</feature>
<gene>
    <name evidence="6" type="primary">LOC102801980</name>
</gene>
<evidence type="ECO:0000313" key="6">
    <source>
        <dbReference type="RefSeq" id="XP_006818488.1"/>
    </source>
</evidence>
<dbReference type="PROSITE" id="PS50005">
    <property type="entry name" value="TPR"/>
    <property type="match status" value="2"/>
</dbReference>
<dbReference type="PANTHER" id="PTHR10271">
    <property type="entry name" value="INTERFERON-INDUCED PROTEIN WITH TETRATRICOPEPTIDE REPEATS"/>
    <property type="match status" value="1"/>
</dbReference>
<keyword evidence="2 4" id="KW-0802">TPR repeat</keyword>
<dbReference type="PANTHER" id="PTHR10271:SF0">
    <property type="entry name" value="INTERFERON-INDUCED PROTEIN WITH TETRATRICOPEPTIDE REPEATS 5"/>
    <property type="match status" value="1"/>
</dbReference>
<evidence type="ECO:0000256" key="4">
    <source>
        <dbReference type="PROSITE-ProRule" id="PRU00339"/>
    </source>
</evidence>
<feature type="repeat" description="TPR" evidence="4">
    <location>
        <begin position="225"/>
        <end position="258"/>
    </location>
</feature>
<dbReference type="GeneID" id="102801980"/>
<keyword evidence="5" id="KW-1185">Reference proteome</keyword>
<dbReference type="InterPro" id="IPR019734">
    <property type="entry name" value="TPR_rpt"/>
</dbReference>
<comment type="similarity">
    <text evidence="3">Belongs to the IFIT family.</text>
</comment>
<dbReference type="SMART" id="SM00028">
    <property type="entry name" value="TPR"/>
    <property type="match status" value="5"/>
</dbReference>
<protein>
    <submittedName>
        <fullName evidence="6">Interferon-induced protein with tetratricopeptide repeats 5-like</fullName>
    </submittedName>
</protein>
<name>A0ABM0MEP7_SACKO</name>
<feature type="non-terminal residue" evidence="6">
    <location>
        <position position="1"/>
    </location>
</feature>
<proteinExistence type="inferred from homology"/>
<dbReference type="InterPro" id="IPR011990">
    <property type="entry name" value="TPR-like_helical_dom_sf"/>
</dbReference>
<evidence type="ECO:0000256" key="3">
    <source>
        <dbReference type="ARBA" id="ARBA00038336"/>
    </source>
</evidence>
<evidence type="ECO:0000256" key="1">
    <source>
        <dbReference type="ARBA" id="ARBA00022737"/>
    </source>
</evidence>